<dbReference type="PANTHER" id="PTHR16504:SF4">
    <property type="entry name" value="5'(3')-DEOXYRIBONUCLEOTIDASE"/>
    <property type="match status" value="1"/>
</dbReference>
<evidence type="ECO:0000313" key="3">
    <source>
        <dbReference type="Proteomes" id="UP000305202"/>
    </source>
</evidence>
<dbReference type="InterPro" id="IPR023214">
    <property type="entry name" value="HAD_sf"/>
</dbReference>
<dbReference type="Gene3D" id="1.10.40.40">
    <property type="entry name" value="Deoxyribonucleotidase, domain 2"/>
    <property type="match status" value="1"/>
</dbReference>
<sequence>MIRIAVDMDEVIVDTFPALLAWYREKFNYDCSLSDFRGKSFTDIFASEHVEEMESLLLKGKFFGELPVMRGAQAALQVLSKNFEIFLTTAAMEYPNSCEYKFHWLRKNFPFINPLNIVFCGDKSIIHADFLIDDNVRHFQRFSGQGILYTSPQNSMIDWNPRVNNWDEVLTFFNVDENGEKK</sequence>
<dbReference type="Pfam" id="PF06941">
    <property type="entry name" value="NT5C"/>
    <property type="match status" value="1"/>
</dbReference>
<protein>
    <submittedName>
        <fullName evidence="2">Uncharacterized protein</fullName>
    </submittedName>
</protein>
<dbReference type="SUPFAM" id="SSF56784">
    <property type="entry name" value="HAD-like"/>
    <property type="match status" value="1"/>
</dbReference>
<dbReference type="EMBL" id="SZPQ01000074">
    <property type="protein sequence ID" value="TKI02500.1"/>
    <property type="molecule type" value="Genomic_DNA"/>
</dbReference>
<accession>A0ABY2SEQ2</accession>
<dbReference type="SFLD" id="SFLDS00003">
    <property type="entry name" value="Haloacid_Dehalogenase"/>
    <property type="match status" value="1"/>
</dbReference>
<comment type="caution">
    <text evidence="2">The sequence shown here is derived from an EMBL/GenBank/DDBJ whole genome shotgun (WGS) entry which is preliminary data.</text>
</comment>
<reference evidence="2 3" key="1">
    <citation type="submission" date="2019-04" db="EMBL/GenBank/DDBJ databases">
        <authorList>
            <person name="Li M."/>
            <person name="Gao C."/>
        </authorList>
    </citation>
    <scope>NUCLEOTIDE SEQUENCE [LARGE SCALE GENOMIC DNA]</scope>
    <source>
        <strain evidence="2 3">BGMRC 2031</strain>
    </source>
</reference>
<gene>
    <name evidence="2" type="ORF">FCN80_24800</name>
</gene>
<keyword evidence="3" id="KW-1185">Reference proteome</keyword>
<dbReference type="SFLD" id="SFLDG01146">
    <property type="entry name" value="C1.2.2"/>
    <property type="match status" value="1"/>
</dbReference>
<dbReference type="InterPro" id="IPR036412">
    <property type="entry name" value="HAD-like_sf"/>
</dbReference>
<dbReference type="InterPro" id="IPR010708">
    <property type="entry name" value="5'(3')-deoxyribonucleotidase"/>
</dbReference>
<evidence type="ECO:0000256" key="1">
    <source>
        <dbReference type="ARBA" id="ARBA00009589"/>
    </source>
</evidence>
<dbReference type="PANTHER" id="PTHR16504">
    <property type="entry name" value="5'(3')-DEOXYRIBONUCLEOTIDASE"/>
    <property type="match status" value="1"/>
</dbReference>
<dbReference type="RefSeq" id="WP_136992988.1">
    <property type="nucleotide sequence ID" value="NZ_SZPQ01000074.1"/>
</dbReference>
<dbReference type="SFLD" id="SFLDG01126">
    <property type="entry name" value="C1.2:_Nucleotidase_Like"/>
    <property type="match status" value="1"/>
</dbReference>
<name>A0ABY2SEQ2_9HYPH</name>
<dbReference type="Gene3D" id="3.40.50.1000">
    <property type="entry name" value="HAD superfamily/HAD-like"/>
    <property type="match status" value="1"/>
</dbReference>
<proteinExistence type="inferred from homology"/>
<evidence type="ECO:0000313" key="2">
    <source>
        <dbReference type="EMBL" id="TKI02500.1"/>
    </source>
</evidence>
<comment type="similarity">
    <text evidence="1">Belongs to the 5'(3')-deoxyribonucleotidase family.</text>
</comment>
<organism evidence="2 3">
    <name type="scientific">Martelella alba</name>
    <dbReference type="NCBI Taxonomy" id="2590451"/>
    <lineage>
        <taxon>Bacteria</taxon>
        <taxon>Pseudomonadati</taxon>
        <taxon>Pseudomonadota</taxon>
        <taxon>Alphaproteobacteria</taxon>
        <taxon>Hyphomicrobiales</taxon>
        <taxon>Aurantimonadaceae</taxon>
        <taxon>Martelella</taxon>
    </lineage>
</organism>
<dbReference type="Proteomes" id="UP000305202">
    <property type="component" value="Unassembled WGS sequence"/>
</dbReference>